<evidence type="ECO:0000313" key="3">
    <source>
        <dbReference type="Proteomes" id="UP001159405"/>
    </source>
</evidence>
<dbReference type="PANTHER" id="PTHR21301:SF10">
    <property type="entry name" value="REVERSE TRANSCRIPTASE DOMAIN-CONTAINING PROTEIN"/>
    <property type="match status" value="1"/>
</dbReference>
<dbReference type="PROSITE" id="PS50878">
    <property type="entry name" value="RT_POL"/>
    <property type="match status" value="1"/>
</dbReference>
<dbReference type="PANTHER" id="PTHR21301">
    <property type="entry name" value="REVERSE TRANSCRIPTASE"/>
    <property type="match status" value="1"/>
</dbReference>
<protein>
    <recommendedName>
        <fullName evidence="1">Reverse transcriptase domain-containing protein</fullName>
    </recommendedName>
</protein>
<organism evidence="2 3">
    <name type="scientific">Porites lobata</name>
    <dbReference type="NCBI Taxonomy" id="104759"/>
    <lineage>
        <taxon>Eukaryota</taxon>
        <taxon>Metazoa</taxon>
        <taxon>Cnidaria</taxon>
        <taxon>Anthozoa</taxon>
        <taxon>Hexacorallia</taxon>
        <taxon>Scleractinia</taxon>
        <taxon>Fungiina</taxon>
        <taxon>Poritidae</taxon>
        <taxon>Porites</taxon>
    </lineage>
</organism>
<comment type="caution">
    <text evidence="2">The sequence shown here is derived from an EMBL/GenBank/DDBJ whole genome shotgun (WGS) entry which is preliminary data.</text>
</comment>
<dbReference type="EMBL" id="CALNXK010000397">
    <property type="protein sequence ID" value="CAH3184729.1"/>
    <property type="molecule type" value="Genomic_DNA"/>
</dbReference>
<keyword evidence="3" id="KW-1185">Reference proteome</keyword>
<name>A0ABN8S4M8_9CNID</name>
<reference evidence="2 3" key="1">
    <citation type="submission" date="2022-05" db="EMBL/GenBank/DDBJ databases">
        <authorList>
            <consortium name="Genoscope - CEA"/>
            <person name="William W."/>
        </authorList>
    </citation>
    <scope>NUCLEOTIDE SEQUENCE [LARGE SCALE GENOMIC DNA]</scope>
</reference>
<evidence type="ECO:0000313" key="2">
    <source>
        <dbReference type="EMBL" id="CAH3184729.1"/>
    </source>
</evidence>
<dbReference type="Proteomes" id="UP001159405">
    <property type="component" value="Unassembled WGS sequence"/>
</dbReference>
<gene>
    <name evidence="2" type="ORF">PLOB_00030726</name>
</gene>
<evidence type="ECO:0000259" key="1">
    <source>
        <dbReference type="PROSITE" id="PS50878"/>
    </source>
</evidence>
<proteinExistence type="predicted"/>
<dbReference type="InterPro" id="IPR000477">
    <property type="entry name" value="RT_dom"/>
</dbReference>
<accession>A0ABN8S4M8</accession>
<feature type="domain" description="Reverse transcriptase" evidence="1">
    <location>
        <begin position="82"/>
        <end position="251"/>
    </location>
</feature>
<sequence>MNLSREELNALVALKQRTDIAIKPANKGGAVVVWDRALYIQEAERQLSDTNFSQRVDHDLTMEHQAEVVSVVEDAITKGELPASASNLIVDHPRTSRFYLLPKIHKPGNPGRPIVSACNCPTELLATYLDQITSPLVRSLPSYVKDTNHMLDIAQCFRYPTTGPDRFVFTMNIKSLYTVIPNNDGLLALRHFLNKRPVQEPPPHTLVRLAELFLTLNSFSFNGDYFQQTGGVAMGSRLGPNYGCLFVGHVE</sequence>